<dbReference type="Proteomes" id="UP001062846">
    <property type="component" value="Chromosome 5"/>
</dbReference>
<dbReference type="EMBL" id="CM046392">
    <property type="protein sequence ID" value="KAI8557125.1"/>
    <property type="molecule type" value="Genomic_DNA"/>
</dbReference>
<name>A0ACC0NV87_RHOML</name>
<comment type="caution">
    <text evidence="1">The sequence shown here is derived from an EMBL/GenBank/DDBJ whole genome shotgun (WGS) entry which is preliminary data.</text>
</comment>
<protein>
    <submittedName>
        <fullName evidence="1">Uncharacterized protein</fullName>
    </submittedName>
</protein>
<proteinExistence type="predicted"/>
<evidence type="ECO:0000313" key="1">
    <source>
        <dbReference type="EMBL" id="KAI8557125.1"/>
    </source>
</evidence>
<evidence type="ECO:0000313" key="2">
    <source>
        <dbReference type="Proteomes" id="UP001062846"/>
    </source>
</evidence>
<sequence length="58" mass="6358">MVVCGIPTKYTVGGNYIETLVSPNHGGQIWRQYEASLGESSKSYQLIAKEHPSSYPAN</sequence>
<reference evidence="1" key="1">
    <citation type="submission" date="2022-02" db="EMBL/GenBank/DDBJ databases">
        <title>Plant Genome Project.</title>
        <authorList>
            <person name="Zhang R.-G."/>
        </authorList>
    </citation>
    <scope>NUCLEOTIDE SEQUENCE</scope>
    <source>
        <strain evidence="1">AT1</strain>
    </source>
</reference>
<organism evidence="1 2">
    <name type="scientific">Rhododendron molle</name>
    <name type="common">Chinese azalea</name>
    <name type="synonym">Azalea mollis</name>
    <dbReference type="NCBI Taxonomy" id="49168"/>
    <lineage>
        <taxon>Eukaryota</taxon>
        <taxon>Viridiplantae</taxon>
        <taxon>Streptophyta</taxon>
        <taxon>Embryophyta</taxon>
        <taxon>Tracheophyta</taxon>
        <taxon>Spermatophyta</taxon>
        <taxon>Magnoliopsida</taxon>
        <taxon>eudicotyledons</taxon>
        <taxon>Gunneridae</taxon>
        <taxon>Pentapetalae</taxon>
        <taxon>asterids</taxon>
        <taxon>Ericales</taxon>
        <taxon>Ericaceae</taxon>
        <taxon>Ericoideae</taxon>
        <taxon>Rhodoreae</taxon>
        <taxon>Rhododendron</taxon>
    </lineage>
</organism>
<keyword evidence="2" id="KW-1185">Reference proteome</keyword>
<gene>
    <name evidence="1" type="ORF">RHMOL_Rhmol05G0311000</name>
</gene>
<accession>A0ACC0NV87</accession>